<comment type="similarity">
    <text evidence="4">Belongs to the R-transferase family. Bpt subfamily.</text>
</comment>
<dbReference type="GO" id="GO:0005737">
    <property type="term" value="C:cytoplasm"/>
    <property type="evidence" value="ECO:0007669"/>
    <property type="project" value="UniProtKB-SubCell"/>
</dbReference>
<dbReference type="AlphaFoldDB" id="A0A0R2SXN0"/>
<evidence type="ECO:0000259" key="5">
    <source>
        <dbReference type="PROSITE" id="PS51379"/>
    </source>
</evidence>
<comment type="caution">
    <text evidence="6">The sequence shown here is derived from an EMBL/GenBank/DDBJ whole genome shotgun (WGS) entry which is preliminary data.</text>
</comment>
<dbReference type="PANTHER" id="PTHR21367:SF1">
    <property type="entry name" value="ARGINYL-TRNA--PROTEIN TRANSFERASE 1"/>
    <property type="match status" value="1"/>
</dbReference>
<dbReference type="PROSITE" id="PS51379">
    <property type="entry name" value="4FE4S_FER_2"/>
    <property type="match status" value="1"/>
</dbReference>
<dbReference type="InterPro" id="IPR016181">
    <property type="entry name" value="Acyl_CoA_acyltransferase"/>
</dbReference>
<dbReference type="GO" id="GO:0008914">
    <property type="term" value="F:leucyl-tRNA--protein transferase activity"/>
    <property type="evidence" value="ECO:0007669"/>
    <property type="project" value="UniProtKB-UniRule"/>
</dbReference>
<dbReference type="NCBIfam" id="NF002346">
    <property type="entry name" value="PRK01305.2-3"/>
    <property type="match status" value="1"/>
</dbReference>
<comment type="catalytic activity">
    <reaction evidence="4">
        <text>N-terminal L-aspartyl-[protein] + L-leucyl-tRNA(Leu) = N-terminal L-leucyl-L-aspartyl-[protein] + tRNA(Leu) + H(+)</text>
        <dbReference type="Rhea" id="RHEA:50420"/>
        <dbReference type="Rhea" id="RHEA-COMP:9613"/>
        <dbReference type="Rhea" id="RHEA-COMP:9622"/>
        <dbReference type="Rhea" id="RHEA-COMP:12669"/>
        <dbReference type="Rhea" id="RHEA-COMP:12674"/>
        <dbReference type="ChEBI" id="CHEBI:15378"/>
        <dbReference type="ChEBI" id="CHEBI:64720"/>
        <dbReference type="ChEBI" id="CHEBI:78442"/>
        <dbReference type="ChEBI" id="CHEBI:78494"/>
        <dbReference type="ChEBI" id="CHEBI:133042"/>
        <dbReference type="EC" id="2.3.2.29"/>
    </reaction>
</comment>
<evidence type="ECO:0000256" key="3">
    <source>
        <dbReference type="ARBA" id="ARBA00023315"/>
    </source>
</evidence>
<dbReference type="PIRSF" id="PIRSF037208">
    <property type="entry name" value="ATE_pro_prd"/>
    <property type="match status" value="1"/>
</dbReference>
<dbReference type="GO" id="GO:0004057">
    <property type="term" value="F:arginyl-tRNA--protein transferase activity"/>
    <property type="evidence" value="ECO:0007669"/>
    <property type="project" value="InterPro"/>
</dbReference>
<dbReference type="GO" id="GO:0071596">
    <property type="term" value="P:ubiquitin-dependent protein catabolic process via the N-end rule pathway"/>
    <property type="evidence" value="ECO:0007669"/>
    <property type="project" value="InterPro"/>
</dbReference>
<evidence type="ECO:0000256" key="4">
    <source>
        <dbReference type="HAMAP-Rule" id="MF_00689"/>
    </source>
</evidence>
<comment type="catalytic activity">
    <reaction evidence="4">
        <text>N-terminal L-glutamyl-[protein] + L-leucyl-tRNA(Leu) = N-terminal L-leucyl-L-glutamyl-[protein] + tRNA(Leu) + H(+)</text>
        <dbReference type="Rhea" id="RHEA:50412"/>
        <dbReference type="Rhea" id="RHEA-COMP:9613"/>
        <dbReference type="Rhea" id="RHEA-COMP:9622"/>
        <dbReference type="Rhea" id="RHEA-COMP:12664"/>
        <dbReference type="Rhea" id="RHEA-COMP:12668"/>
        <dbReference type="ChEBI" id="CHEBI:15378"/>
        <dbReference type="ChEBI" id="CHEBI:64721"/>
        <dbReference type="ChEBI" id="CHEBI:78442"/>
        <dbReference type="ChEBI" id="CHEBI:78494"/>
        <dbReference type="ChEBI" id="CHEBI:133041"/>
        <dbReference type="EC" id="2.3.2.29"/>
    </reaction>
</comment>
<reference evidence="6 7" key="1">
    <citation type="submission" date="2015-10" db="EMBL/GenBank/DDBJ databases">
        <title>Metagenome-Assembled Genomes uncover a global brackish microbiome.</title>
        <authorList>
            <person name="Hugerth L.W."/>
            <person name="Larsson J."/>
            <person name="Alneberg J."/>
            <person name="Lindh M.V."/>
            <person name="Legrand C."/>
            <person name="Pinhassi J."/>
            <person name="Andersson A.F."/>
        </authorList>
    </citation>
    <scope>NUCLEOTIDE SEQUENCE [LARGE SCALE GENOMIC DNA]</scope>
    <source>
        <strain evidence="6">BACL4 MAG-120920-bin41</strain>
    </source>
</reference>
<protein>
    <recommendedName>
        <fullName evidence="4">Aspartate/glutamate leucyltransferase</fullName>
        <ecNumber evidence="4">2.3.2.29</ecNumber>
    </recommendedName>
</protein>
<dbReference type="NCBIfam" id="NF002341">
    <property type="entry name" value="PRK01305.1-1"/>
    <property type="match status" value="1"/>
</dbReference>
<sequence length="243" mass="27887">MSDAEQRPDPRKSLRLFRTIPHPCSYLDNEEASTVFVDPEVIPSIDLLSELSEIGFRRSGPHVYRPDCGSCNACVSVRIPTGAFSPNRRFKRVLTRNQDVTITTTLSIATNPDARALYERYVNTRHQDGDMYPASQEQFDSFIVSPNESTRFFLFTVGTKLIAVTVCDELRQGLSAVYTFFDPDESKRSPGTFAILSLIAHASQKQLPYVFLGYWVKDCRKMEYKLDFRPIELLQDKRWIRIN</sequence>
<dbReference type="PANTHER" id="PTHR21367">
    <property type="entry name" value="ARGININE-TRNA-PROTEIN TRANSFERASE 1"/>
    <property type="match status" value="1"/>
</dbReference>
<dbReference type="InterPro" id="IPR030700">
    <property type="entry name" value="N-end_Aminoacyl_Trfase"/>
</dbReference>
<accession>A0A0R2SXN0</accession>
<dbReference type="InterPro" id="IPR017896">
    <property type="entry name" value="4Fe4S_Fe-S-bd"/>
</dbReference>
<dbReference type="Pfam" id="PF04377">
    <property type="entry name" value="ATE_C"/>
    <property type="match status" value="1"/>
</dbReference>
<evidence type="ECO:0000313" key="7">
    <source>
        <dbReference type="Proteomes" id="UP000051547"/>
    </source>
</evidence>
<proteinExistence type="inferred from homology"/>
<keyword evidence="2 4" id="KW-0808">Transferase</keyword>
<name>A0A0R2SXN0_9GAMM</name>
<dbReference type="SUPFAM" id="SSF55729">
    <property type="entry name" value="Acyl-CoA N-acyltransferases (Nat)"/>
    <property type="match status" value="1"/>
</dbReference>
<feature type="domain" description="4Fe-4S ferredoxin-type" evidence="5">
    <location>
        <begin position="59"/>
        <end position="89"/>
    </location>
</feature>
<comment type="function">
    <text evidence="4">Functions in the N-end rule pathway of protein degradation where it conjugates Leu from its aminoacyl-tRNA to the N-termini of proteins containing an N-terminal aspartate or glutamate.</text>
</comment>
<evidence type="ECO:0000256" key="1">
    <source>
        <dbReference type="ARBA" id="ARBA00022490"/>
    </source>
</evidence>
<organism evidence="6 7">
    <name type="scientific">OM182 bacterium BACL3 MAG-120920-bin41</name>
    <dbReference type="NCBI Taxonomy" id="1655580"/>
    <lineage>
        <taxon>Bacteria</taxon>
        <taxon>Pseudomonadati</taxon>
        <taxon>Pseudomonadota</taxon>
        <taxon>Gammaproteobacteria</taxon>
        <taxon>OMG group</taxon>
        <taxon>OM182 clade</taxon>
    </lineage>
</organism>
<dbReference type="InterPro" id="IPR007471">
    <property type="entry name" value="N-end_Aminoacyl_Trfase_N"/>
</dbReference>
<keyword evidence="3 4" id="KW-0012">Acyltransferase</keyword>
<dbReference type="InterPro" id="IPR007472">
    <property type="entry name" value="N-end_Aminoacyl_Trfase_C"/>
</dbReference>
<dbReference type="NCBIfam" id="NF002342">
    <property type="entry name" value="PRK01305.1-3"/>
    <property type="match status" value="1"/>
</dbReference>
<dbReference type="EC" id="2.3.2.29" evidence="4"/>
<keyword evidence="1 4" id="KW-0963">Cytoplasm</keyword>
<comment type="subcellular location">
    <subcellularLocation>
        <location evidence="4">Cytoplasm</location>
    </subcellularLocation>
</comment>
<dbReference type="EMBL" id="LIBE01000615">
    <property type="protein sequence ID" value="KRO77810.1"/>
    <property type="molecule type" value="Genomic_DNA"/>
</dbReference>
<evidence type="ECO:0000313" key="6">
    <source>
        <dbReference type="EMBL" id="KRO77810.1"/>
    </source>
</evidence>
<evidence type="ECO:0000256" key="2">
    <source>
        <dbReference type="ARBA" id="ARBA00022679"/>
    </source>
</evidence>
<dbReference type="Pfam" id="PF04376">
    <property type="entry name" value="ATE_N"/>
    <property type="match status" value="1"/>
</dbReference>
<dbReference type="HAMAP" id="MF_00689">
    <property type="entry name" value="Bpt"/>
    <property type="match status" value="1"/>
</dbReference>
<dbReference type="InterPro" id="IPR017138">
    <property type="entry name" value="Asp_Glu_LeuTrfase"/>
</dbReference>
<gene>
    <name evidence="4" type="primary">bpt</name>
    <name evidence="6" type="ORF">ABR72_00745</name>
</gene>
<dbReference type="Proteomes" id="UP000051547">
    <property type="component" value="Unassembled WGS sequence"/>
</dbReference>